<dbReference type="EMBL" id="QVLU01000021">
    <property type="protein sequence ID" value="RGE68003.1"/>
    <property type="molecule type" value="Genomic_DNA"/>
</dbReference>
<organism evidence="2 3">
    <name type="scientific">Eisenbergiella massiliensis</name>
    <dbReference type="NCBI Taxonomy" id="1720294"/>
    <lineage>
        <taxon>Bacteria</taxon>
        <taxon>Bacillati</taxon>
        <taxon>Bacillota</taxon>
        <taxon>Clostridia</taxon>
        <taxon>Lachnospirales</taxon>
        <taxon>Lachnospiraceae</taxon>
        <taxon>Eisenbergiella</taxon>
    </lineage>
</organism>
<protein>
    <submittedName>
        <fullName evidence="2">Glycosyltransferase family 2 protein</fullName>
    </submittedName>
</protein>
<dbReference type="GO" id="GO:0016740">
    <property type="term" value="F:transferase activity"/>
    <property type="evidence" value="ECO:0007669"/>
    <property type="project" value="UniProtKB-KW"/>
</dbReference>
<dbReference type="CDD" id="cd00761">
    <property type="entry name" value="Glyco_tranf_GTA_type"/>
    <property type="match status" value="1"/>
</dbReference>
<reference evidence="2 3" key="1">
    <citation type="submission" date="2018-08" db="EMBL/GenBank/DDBJ databases">
        <title>A genome reference for cultivated species of the human gut microbiota.</title>
        <authorList>
            <person name="Zou Y."/>
            <person name="Xue W."/>
            <person name="Luo G."/>
        </authorList>
    </citation>
    <scope>NUCLEOTIDE SEQUENCE [LARGE SCALE GENOMIC DNA]</scope>
    <source>
        <strain evidence="2 3">AF26-4BH</strain>
    </source>
</reference>
<sequence length="264" mass="30980">MSKLQVLISTMNQKDYSLCSKMNINSDAIVINQSDFVDYHKYNHNGFNVDFYTFRERGLSRSRNEALLRSSADIICIADDDMIYTDTYREDILNEFNKHPEADAIAFNVESVNVRNLTSIKKYERLGKIEYKEYCSVQLAFRREKLIYKNMSFNTMFGSGSEYSCGEDTIFMKELMDKGFRIYKSPLKIAKIDMSGSTWFSGYNEKFFHDKGALIGVTYPRMSYMLVLLQSLKNSKRRLGSYSHFKKVFDWYIKGLKDYKKKVK</sequence>
<feature type="domain" description="Glycosyltransferase 2-like" evidence="1">
    <location>
        <begin position="44"/>
        <end position="115"/>
    </location>
</feature>
<dbReference type="Proteomes" id="UP000261166">
    <property type="component" value="Unassembled WGS sequence"/>
</dbReference>
<dbReference type="RefSeq" id="WP_025490158.1">
    <property type="nucleotide sequence ID" value="NZ_JBKVAZ010000013.1"/>
</dbReference>
<dbReference type="Gene3D" id="3.90.550.10">
    <property type="entry name" value="Spore Coat Polysaccharide Biosynthesis Protein SpsA, Chain A"/>
    <property type="match status" value="1"/>
</dbReference>
<dbReference type="InterPro" id="IPR001173">
    <property type="entry name" value="Glyco_trans_2-like"/>
</dbReference>
<dbReference type="InterPro" id="IPR029044">
    <property type="entry name" value="Nucleotide-diphossugar_trans"/>
</dbReference>
<name>A0A3E3ILS5_9FIRM</name>
<gene>
    <name evidence="2" type="ORF">DWY69_20375</name>
</gene>
<dbReference type="SUPFAM" id="SSF53448">
    <property type="entry name" value="Nucleotide-diphospho-sugar transferases"/>
    <property type="match status" value="1"/>
</dbReference>
<keyword evidence="2" id="KW-0808">Transferase</keyword>
<dbReference type="AlphaFoldDB" id="A0A3E3ILS5"/>
<comment type="caution">
    <text evidence="2">The sequence shown here is derived from an EMBL/GenBank/DDBJ whole genome shotgun (WGS) entry which is preliminary data.</text>
</comment>
<evidence type="ECO:0000313" key="2">
    <source>
        <dbReference type="EMBL" id="RGE68003.1"/>
    </source>
</evidence>
<evidence type="ECO:0000259" key="1">
    <source>
        <dbReference type="Pfam" id="PF00535"/>
    </source>
</evidence>
<dbReference type="Pfam" id="PF00535">
    <property type="entry name" value="Glycos_transf_2"/>
    <property type="match status" value="1"/>
</dbReference>
<evidence type="ECO:0000313" key="3">
    <source>
        <dbReference type="Proteomes" id="UP000261166"/>
    </source>
</evidence>
<proteinExistence type="predicted"/>
<accession>A0A3E3ILS5</accession>
<dbReference type="OrthoDB" id="9778406at2"/>